<gene>
    <name evidence="2" type="ORF">LR48_Vigan04g070500</name>
</gene>
<feature type="compositionally biased region" description="Acidic residues" evidence="1">
    <location>
        <begin position="101"/>
        <end position="111"/>
    </location>
</feature>
<name>A0A0L9UD96_PHAAN</name>
<dbReference type="EMBL" id="CM003374">
    <property type="protein sequence ID" value="KOM40507.1"/>
    <property type="molecule type" value="Genomic_DNA"/>
</dbReference>
<protein>
    <submittedName>
        <fullName evidence="2">Uncharacterized protein</fullName>
    </submittedName>
</protein>
<organism evidence="2 3">
    <name type="scientific">Phaseolus angularis</name>
    <name type="common">Azuki bean</name>
    <name type="synonym">Vigna angularis</name>
    <dbReference type="NCBI Taxonomy" id="3914"/>
    <lineage>
        <taxon>Eukaryota</taxon>
        <taxon>Viridiplantae</taxon>
        <taxon>Streptophyta</taxon>
        <taxon>Embryophyta</taxon>
        <taxon>Tracheophyta</taxon>
        <taxon>Spermatophyta</taxon>
        <taxon>Magnoliopsida</taxon>
        <taxon>eudicotyledons</taxon>
        <taxon>Gunneridae</taxon>
        <taxon>Pentapetalae</taxon>
        <taxon>rosids</taxon>
        <taxon>fabids</taxon>
        <taxon>Fabales</taxon>
        <taxon>Fabaceae</taxon>
        <taxon>Papilionoideae</taxon>
        <taxon>50 kb inversion clade</taxon>
        <taxon>NPAAA clade</taxon>
        <taxon>indigoferoid/millettioid clade</taxon>
        <taxon>Phaseoleae</taxon>
        <taxon>Vigna</taxon>
    </lineage>
</organism>
<sequence length="234" mass="25897">MKPAAETVESSKDEETNLMAESTICEREGNSLKLKQRLEKEHEGRDEHQPTKGQDADPLSAEMSTGATPYRPKTDFERYGRANANTANGNQNLGDERVATDDEVEEEDDGDDGSKEKEREQEETDFCLMNLNAPKIGSSNLDALLGPQRSVLNKEGIGNLEEESKYEGVKTQGASRTAEKVKKNIVLKNSVRLGRPSGGLERQKLSFDARAPHLGRLSTNDMGRTLFLLCLRSI</sequence>
<feature type="compositionally biased region" description="Basic and acidic residues" evidence="1">
    <location>
        <begin position="24"/>
        <end position="50"/>
    </location>
</feature>
<evidence type="ECO:0000313" key="3">
    <source>
        <dbReference type="Proteomes" id="UP000053144"/>
    </source>
</evidence>
<reference evidence="3" key="1">
    <citation type="journal article" date="2015" name="Proc. Natl. Acad. Sci. U.S.A.">
        <title>Genome sequencing of adzuki bean (Vigna angularis) provides insight into high starch and low fat accumulation and domestication.</title>
        <authorList>
            <person name="Yang K."/>
            <person name="Tian Z."/>
            <person name="Chen C."/>
            <person name="Luo L."/>
            <person name="Zhao B."/>
            <person name="Wang Z."/>
            <person name="Yu L."/>
            <person name="Li Y."/>
            <person name="Sun Y."/>
            <person name="Li W."/>
            <person name="Chen Y."/>
            <person name="Li Y."/>
            <person name="Zhang Y."/>
            <person name="Ai D."/>
            <person name="Zhao J."/>
            <person name="Shang C."/>
            <person name="Ma Y."/>
            <person name="Wu B."/>
            <person name="Wang M."/>
            <person name="Gao L."/>
            <person name="Sun D."/>
            <person name="Zhang P."/>
            <person name="Guo F."/>
            <person name="Wang W."/>
            <person name="Li Y."/>
            <person name="Wang J."/>
            <person name="Varshney R.K."/>
            <person name="Wang J."/>
            <person name="Ling H.Q."/>
            <person name="Wan P."/>
        </authorList>
    </citation>
    <scope>NUCLEOTIDE SEQUENCE</scope>
    <source>
        <strain evidence="3">cv. Jingnong 6</strain>
    </source>
</reference>
<proteinExistence type="predicted"/>
<dbReference type="Gramene" id="KOM40507">
    <property type="protein sequence ID" value="KOM40507"/>
    <property type="gene ID" value="LR48_Vigan04g070500"/>
</dbReference>
<dbReference type="Proteomes" id="UP000053144">
    <property type="component" value="Chromosome 4"/>
</dbReference>
<accession>A0A0L9UD96</accession>
<feature type="region of interest" description="Disordered" evidence="1">
    <location>
        <begin position="1"/>
        <end position="123"/>
    </location>
</feature>
<dbReference type="AlphaFoldDB" id="A0A0L9UD96"/>
<evidence type="ECO:0000256" key="1">
    <source>
        <dbReference type="SAM" id="MobiDB-lite"/>
    </source>
</evidence>
<feature type="compositionally biased region" description="Polar residues" evidence="1">
    <location>
        <begin position="83"/>
        <end position="93"/>
    </location>
</feature>
<evidence type="ECO:0000313" key="2">
    <source>
        <dbReference type="EMBL" id="KOM40507.1"/>
    </source>
</evidence>